<accession>H3H9F1</accession>
<feature type="coiled-coil region" evidence="1">
    <location>
        <begin position="11"/>
        <end position="94"/>
    </location>
</feature>
<evidence type="ECO:0000313" key="3">
    <source>
        <dbReference type="Proteomes" id="UP000005238"/>
    </source>
</evidence>
<reference evidence="2" key="2">
    <citation type="submission" date="2015-06" db="UniProtKB">
        <authorList>
            <consortium name="EnsemblProtists"/>
        </authorList>
    </citation>
    <scope>IDENTIFICATION</scope>
    <source>
        <strain evidence="2">Pr102</strain>
    </source>
</reference>
<name>H3H9F1_PHYRM</name>
<reference evidence="3" key="1">
    <citation type="journal article" date="2006" name="Science">
        <title>Phytophthora genome sequences uncover evolutionary origins and mechanisms of pathogenesis.</title>
        <authorList>
            <person name="Tyler B.M."/>
            <person name="Tripathy S."/>
            <person name="Zhang X."/>
            <person name="Dehal P."/>
            <person name="Jiang R.H."/>
            <person name="Aerts A."/>
            <person name="Arredondo F.D."/>
            <person name="Baxter L."/>
            <person name="Bensasson D."/>
            <person name="Beynon J.L."/>
            <person name="Chapman J."/>
            <person name="Damasceno C.M."/>
            <person name="Dorrance A.E."/>
            <person name="Dou D."/>
            <person name="Dickerman A.W."/>
            <person name="Dubchak I.L."/>
            <person name="Garbelotto M."/>
            <person name="Gijzen M."/>
            <person name="Gordon S.G."/>
            <person name="Govers F."/>
            <person name="Grunwald N.J."/>
            <person name="Huang W."/>
            <person name="Ivors K.L."/>
            <person name="Jones R.W."/>
            <person name="Kamoun S."/>
            <person name="Krampis K."/>
            <person name="Lamour K.H."/>
            <person name="Lee M.K."/>
            <person name="McDonald W.H."/>
            <person name="Medina M."/>
            <person name="Meijer H.J."/>
            <person name="Nordberg E.K."/>
            <person name="Maclean D.J."/>
            <person name="Ospina-Giraldo M.D."/>
            <person name="Morris P.F."/>
            <person name="Phuntumart V."/>
            <person name="Putnam N.H."/>
            <person name="Rash S."/>
            <person name="Rose J.K."/>
            <person name="Sakihama Y."/>
            <person name="Salamov A.A."/>
            <person name="Savidor A."/>
            <person name="Scheuring C.F."/>
            <person name="Smith B.M."/>
            <person name="Sobral B.W."/>
            <person name="Terry A."/>
            <person name="Torto-Alalibo T.A."/>
            <person name="Win J."/>
            <person name="Xu Z."/>
            <person name="Zhang H."/>
            <person name="Grigoriev I.V."/>
            <person name="Rokhsar D.S."/>
            <person name="Boore J.L."/>
        </authorList>
    </citation>
    <scope>NUCLEOTIDE SEQUENCE [LARGE SCALE GENOMIC DNA]</scope>
    <source>
        <strain evidence="3">Pr102</strain>
    </source>
</reference>
<keyword evidence="1" id="KW-0175">Coiled coil</keyword>
<protein>
    <submittedName>
        <fullName evidence="2">Uncharacterized protein</fullName>
    </submittedName>
</protein>
<dbReference type="AlphaFoldDB" id="H3H9F1"/>
<dbReference type="Proteomes" id="UP000005238">
    <property type="component" value="Unassembled WGS sequence"/>
</dbReference>
<keyword evidence="3" id="KW-1185">Reference proteome</keyword>
<evidence type="ECO:0000256" key="1">
    <source>
        <dbReference type="SAM" id="Coils"/>
    </source>
</evidence>
<dbReference type="InParanoid" id="H3H9F1"/>
<organism evidence="2 3">
    <name type="scientific">Phytophthora ramorum</name>
    <name type="common">Sudden oak death agent</name>
    <dbReference type="NCBI Taxonomy" id="164328"/>
    <lineage>
        <taxon>Eukaryota</taxon>
        <taxon>Sar</taxon>
        <taxon>Stramenopiles</taxon>
        <taxon>Oomycota</taxon>
        <taxon>Peronosporomycetes</taxon>
        <taxon>Peronosporales</taxon>
        <taxon>Peronosporaceae</taxon>
        <taxon>Phytophthora</taxon>
    </lineage>
</organism>
<evidence type="ECO:0000313" key="2">
    <source>
        <dbReference type="EnsemblProtists" id="Phyra87480"/>
    </source>
</evidence>
<proteinExistence type="predicted"/>
<dbReference type="EnsemblProtists" id="Phyra87480">
    <property type="protein sequence ID" value="Phyra87480"/>
    <property type="gene ID" value="Phyra87480"/>
</dbReference>
<sequence>MVTETYFRKALAQSKNKHSLLEEKHALLENEYSQVKIAHSKLQEEHAELLNERNDLEGDTWLWMMQNNKLQAQLKELQGEHAKWKAACASLVKEVERKVLEEEYLAYLAQEYDQTHWPVAKVAELEVEQERKLAEADQLAKEREQALMAKAASNGLKTLVKFTLDDGCRVPHARPDPHLAEVVVVNLRGAHRVELLASIFSQLVQVFKTEGLVNQYAASSWIRYTSPDVKVA</sequence>
<dbReference type="HOGENOM" id="CLU_1196902_0_0_1"/>
<dbReference type="EMBL" id="DS567923">
    <property type="status" value="NOT_ANNOTATED_CDS"/>
    <property type="molecule type" value="Genomic_DNA"/>
</dbReference>